<dbReference type="Proteomes" id="UP001164459">
    <property type="component" value="Chromosome"/>
</dbReference>
<name>A0ABY7GU23_9BACT</name>
<reference evidence="2" key="1">
    <citation type="submission" date="2022-11" db="EMBL/GenBank/DDBJ databases">
        <title>Minimal conservation of predation-associated metabolite biosynthetic gene clusters underscores biosynthetic potential of Myxococcota including descriptions for ten novel species: Archangium lansinium sp. nov., Myxococcus landrumus sp. nov., Nannocystis bai.</title>
        <authorList>
            <person name="Ahearne A."/>
            <person name="Stevens C."/>
            <person name="Dowd S."/>
        </authorList>
    </citation>
    <scope>NUCLEOTIDE SEQUENCE</scope>
    <source>
        <strain evidence="2">Fl3</strain>
    </source>
</reference>
<keyword evidence="3" id="KW-1185">Reference proteome</keyword>
<keyword evidence="1" id="KW-1133">Transmembrane helix</keyword>
<feature type="transmembrane region" description="Helical" evidence="1">
    <location>
        <begin position="61"/>
        <end position="79"/>
    </location>
</feature>
<dbReference type="RefSeq" id="WP_269032789.1">
    <property type="nucleotide sequence ID" value="NZ_CP114040.1"/>
</dbReference>
<sequence>MPDLLVRRALLDRPQRLGFLPTWWFWNDHECQRLVRPLITAISLPLTALLFFAMVQLQWPFWTLIAAALVWPQLVCGLVERHVRAELRRALAAASGAPAPLPADPRDQPG</sequence>
<evidence type="ECO:0000256" key="1">
    <source>
        <dbReference type="SAM" id="Phobius"/>
    </source>
</evidence>
<gene>
    <name evidence="2" type="ORF">O0S08_30095</name>
</gene>
<evidence type="ECO:0000313" key="2">
    <source>
        <dbReference type="EMBL" id="WAS90462.1"/>
    </source>
</evidence>
<keyword evidence="1" id="KW-0812">Transmembrane</keyword>
<feature type="transmembrane region" description="Helical" evidence="1">
    <location>
        <begin position="34"/>
        <end position="55"/>
    </location>
</feature>
<organism evidence="2 3">
    <name type="scientific">Nannocystis punicea</name>
    <dbReference type="NCBI Taxonomy" id="2995304"/>
    <lineage>
        <taxon>Bacteria</taxon>
        <taxon>Pseudomonadati</taxon>
        <taxon>Myxococcota</taxon>
        <taxon>Polyangia</taxon>
        <taxon>Nannocystales</taxon>
        <taxon>Nannocystaceae</taxon>
        <taxon>Nannocystis</taxon>
    </lineage>
</organism>
<accession>A0ABY7GU23</accession>
<keyword evidence="1" id="KW-0472">Membrane</keyword>
<proteinExistence type="predicted"/>
<evidence type="ECO:0000313" key="3">
    <source>
        <dbReference type="Proteomes" id="UP001164459"/>
    </source>
</evidence>
<dbReference type="EMBL" id="CP114040">
    <property type="protein sequence ID" value="WAS90462.1"/>
    <property type="molecule type" value="Genomic_DNA"/>
</dbReference>
<protein>
    <submittedName>
        <fullName evidence="2">Uncharacterized protein</fullName>
    </submittedName>
</protein>